<dbReference type="InterPro" id="IPR058856">
    <property type="entry name" value="ASCC3_N"/>
</dbReference>
<feature type="domain" description="DEAD/DEAH-box helicase" evidence="7">
    <location>
        <begin position="473"/>
        <end position="509"/>
    </location>
</feature>
<evidence type="ECO:0000256" key="2">
    <source>
        <dbReference type="ARBA" id="ARBA00022741"/>
    </source>
</evidence>
<feature type="domain" description="ASCC3-like N-terminal" evidence="8">
    <location>
        <begin position="53"/>
        <end position="152"/>
    </location>
</feature>
<dbReference type="InterPro" id="IPR011545">
    <property type="entry name" value="DEAD/DEAH_box_helicase_dom"/>
</dbReference>
<dbReference type="PANTHER" id="PTHR47961">
    <property type="entry name" value="DNA POLYMERASE THETA, PUTATIVE (AFU_ORTHOLOGUE AFUA_1G05260)-RELATED"/>
    <property type="match status" value="1"/>
</dbReference>
<name>A0A437CHZ7_ORYJA</name>
<keyword evidence="5" id="KW-0067">ATP-binding</keyword>
<dbReference type="EMBL" id="CM012452">
    <property type="protein sequence ID" value="RVE62285.1"/>
    <property type="molecule type" value="Genomic_DNA"/>
</dbReference>
<dbReference type="GO" id="GO:0005524">
    <property type="term" value="F:ATP binding"/>
    <property type="evidence" value="ECO:0007669"/>
    <property type="project" value="UniProtKB-KW"/>
</dbReference>
<evidence type="ECO:0000313" key="10">
    <source>
        <dbReference type="Proteomes" id="UP000283210"/>
    </source>
</evidence>
<dbReference type="AlphaFoldDB" id="A0A437CHZ7"/>
<dbReference type="Pfam" id="PF00270">
    <property type="entry name" value="DEAD"/>
    <property type="match status" value="1"/>
</dbReference>
<accession>A0A437CHZ7</accession>
<dbReference type="GO" id="GO:0004386">
    <property type="term" value="F:helicase activity"/>
    <property type="evidence" value="ECO:0007669"/>
    <property type="project" value="UniProtKB-KW"/>
</dbReference>
<evidence type="ECO:0000259" key="8">
    <source>
        <dbReference type="Pfam" id="PF26582"/>
    </source>
</evidence>
<keyword evidence="3" id="KW-0378">Hydrolase</keyword>
<proteinExistence type="predicted"/>
<dbReference type="PANTHER" id="PTHR47961:SF13">
    <property type="entry name" value="ACTIVATING SIGNAL COINTEGRATOR 1 COMPLEX SUBUNIT 3"/>
    <property type="match status" value="1"/>
</dbReference>
<dbReference type="SUPFAM" id="SSF52540">
    <property type="entry name" value="P-loop containing nucleoside triphosphate hydrolases"/>
    <property type="match status" value="1"/>
</dbReference>
<keyword evidence="2" id="KW-0547">Nucleotide-binding</keyword>
<dbReference type="InterPro" id="IPR050474">
    <property type="entry name" value="Hel308_SKI2-like"/>
</dbReference>
<organism evidence="9 10">
    <name type="scientific">Oryzias javanicus</name>
    <name type="common">Javanese ricefish</name>
    <name type="synonym">Aplocheilus javanicus</name>
    <dbReference type="NCBI Taxonomy" id="123683"/>
    <lineage>
        <taxon>Eukaryota</taxon>
        <taxon>Metazoa</taxon>
        <taxon>Chordata</taxon>
        <taxon>Craniata</taxon>
        <taxon>Vertebrata</taxon>
        <taxon>Euteleostomi</taxon>
        <taxon>Actinopterygii</taxon>
        <taxon>Neopterygii</taxon>
        <taxon>Teleostei</taxon>
        <taxon>Neoteleostei</taxon>
        <taxon>Acanthomorphata</taxon>
        <taxon>Ovalentaria</taxon>
        <taxon>Atherinomorphae</taxon>
        <taxon>Beloniformes</taxon>
        <taxon>Adrianichthyidae</taxon>
        <taxon>Oryziinae</taxon>
        <taxon>Oryzias</taxon>
    </lineage>
</organism>
<evidence type="ECO:0008006" key="11">
    <source>
        <dbReference type="Google" id="ProtNLM"/>
    </source>
</evidence>
<dbReference type="OrthoDB" id="5575at2759"/>
<evidence type="ECO:0000259" key="7">
    <source>
        <dbReference type="Pfam" id="PF00270"/>
    </source>
</evidence>
<protein>
    <recommendedName>
        <fullName evidence="11">Activating signal cointegrator 1 complex subunit 3</fullName>
    </recommendedName>
</protein>
<dbReference type="Proteomes" id="UP000283210">
    <property type="component" value="Chromosome 16"/>
</dbReference>
<reference evidence="9 10" key="2">
    <citation type="submission" date="2019-01" db="EMBL/GenBank/DDBJ databases">
        <title>A chromosome length genome reference of the Java medaka (oryzias javanicus).</title>
        <authorList>
            <person name="Herpin A."/>
            <person name="Takehana Y."/>
            <person name="Naruse K."/>
            <person name="Ansai S."/>
            <person name="Kawaguchi M."/>
        </authorList>
    </citation>
    <scope>NUCLEOTIDE SEQUENCE [LARGE SCALE GENOMIC DNA]</scope>
    <source>
        <strain evidence="9">RS831</strain>
        <tissue evidence="9">Whole body</tissue>
    </source>
</reference>
<dbReference type="Gene3D" id="3.40.50.300">
    <property type="entry name" value="P-loop containing nucleotide triphosphate hydrolases"/>
    <property type="match status" value="1"/>
</dbReference>
<reference evidence="9 10" key="1">
    <citation type="submission" date="2018-11" db="EMBL/GenBank/DDBJ databases">
        <authorList>
            <person name="Lopez-Roques C."/>
            <person name="Donnadieu C."/>
            <person name="Bouchez O."/>
            <person name="Klopp C."/>
            <person name="Cabau C."/>
            <person name="Zahm M."/>
        </authorList>
    </citation>
    <scope>NUCLEOTIDE SEQUENCE [LARGE SCALE GENOMIC DNA]</scope>
    <source>
        <strain evidence="9">RS831</strain>
        <tissue evidence="9">Whole body</tissue>
    </source>
</reference>
<evidence type="ECO:0000256" key="1">
    <source>
        <dbReference type="ARBA" id="ARBA00022737"/>
    </source>
</evidence>
<gene>
    <name evidence="9" type="ORF">OJAV_G00155550</name>
</gene>
<dbReference type="InterPro" id="IPR027417">
    <property type="entry name" value="P-loop_NTPase"/>
</dbReference>
<keyword evidence="4" id="KW-0347">Helicase</keyword>
<evidence type="ECO:0000313" key="9">
    <source>
        <dbReference type="EMBL" id="RVE62285.1"/>
    </source>
</evidence>
<dbReference type="Pfam" id="PF26582">
    <property type="entry name" value="ASCC3_N"/>
    <property type="match status" value="1"/>
</dbReference>
<keyword evidence="1" id="KW-0677">Repeat</keyword>
<dbReference type="GO" id="GO:0003676">
    <property type="term" value="F:nucleic acid binding"/>
    <property type="evidence" value="ECO:0007669"/>
    <property type="project" value="InterPro"/>
</dbReference>
<keyword evidence="10" id="KW-1185">Reference proteome</keyword>
<feature type="region of interest" description="Disordered" evidence="6">
    <location>
        <begin position="340"/>
        <end position="361"/>
    </location>
</feature>
<sequence length="510" mass="57395">MSPPRLTGALRSFSNVSRKEDLSEQLLDLKEKRLKKQLLFAKEGLSWQKISCFCTEHQDRSKVQAARQELKNLLHAASLIVGAEHNQEAIESAAVFLFETFLNKDHVGPEETRAIKQMFGPFPSSAAETSWACVARLVAPFPESRVQEFIKNQGCLSHQLNSFGHNIDFSYDCYTLEPLVEVPSSGLHDVLRGDFLNIFNSQHNWKTVSGEDSSGKSSISEDASVLRSEVEKYLNGGNMISSSLEEICTSLFEMLASSRSDDELQNELFELLGPGGLETISTLLKYRSSIVNSLRVSVHDRTAPPPDVCRNLSGEVTKPAYGCQVTIQSEKEKQMLKMYRREEKKEKKRSRLNDDTESSDVLTLEPREMRAQREQALLTARSEPLLIRDKVYERIRYPNVYDSYAEATKAPAFVGGARLLLPEGIRRENNKMCEEVEIPPSEPMPVGFEEKPVYISELDEIGQLVFKGMKRLNRIQSIVFETAYNTNENLLICAPTGAGKTNIAMLTVLL</sequence>
<evidence type="ECO:0000256" key="4">
    <source>
        <dbReference type="ARBA" id="ARBA00022806"/>
    </source>
</evidence>
<evidence type="ECO:0000256" key="3">
    <source>
        <dbReference type="ARBA" id="ARBA00022801"/>
    </source>
</evidence>
<evidence type="ECO:0000256" key="6">
    <source>
        <dbReference type="SAM" id="MobiDB-lite"/>
    </source>
</evidence>
<evidence type="ECO:0000256" key="5">
    <source>
        <dbReference type="ARBA" id="ARBA00022840"/>
    </source>
</evidence>
<dbReference type="GO" id="GO:0016787">
    <property type="term" value="F:hydrolase activity"/>
    <property type="evidence" value="ECO:0007669"/>
    <property type="project" value="UniProtKB-KW"/>
</dbReference>